<sequence>MPYRRMSQASWSAMSTQPCANDWARFHPRQHLLRLLDLHSPSQNLHNACVMLQHGLAHPVNTLLPSCTIPAHPAHCQEHRHRLVVHLYLHAREEAMWLQPCRWRARCGPRACVLPGAIHRTGCGRSARSPQAE</sequence>
<dbReference type="AlphaFoldDB" id="A0A0A9HN94"/>
<dbReference type="EMBL" id="GBRH01159714">
    <property type="protein sequence ID" value="JAE38182.1"/>
    <property type="molecule type" value="Transcribed_RNA"/>
</dbReference>
<accession>A0A0A9HN94</accession>
<organism evidence="1">
    <name type="scientific">Arundo donax</name>
    <name type="common">Giant reed</name>
    <name type="synonym">Donax arundinaceus</name>
    <dbReference type="NCBI Taxonomy" id="35708"/>
    <lineage>
        <taxon>Eukaryota</taxon>
        <taxon>Viridiplantae</taxon>
        <taxon>Streptophyta</taxon>
        <taxon>Embryophyta</taxon>
        <taxon>Tracheophyta</taxon>
        <taxon>Spermatophyta</taxon>
        <taxon>Magnoliopsida</taxon>
        <taxon>Liliopsida</taxon>
        <taxon>Poales</taxon>
        <taxon>Poaceae</taxon>
        <taxon>PACMAD clade</taxon>
        <taxon>Arundinoideae</taxon>
        <taxon>Arundineae</taxon>
        <taxon>Arundo</taxon>
    </lineage>
</organism>
<reference evidence="1" key="2">
    <citation type="journal article" date="2015" name="Data Brief">
        <title>Shoot transcriptome of the giant reed, Arundo donax.</title>
        <authorList>
            <person name="Barrero R.A."/>
            <person name="Guerrero F.D."/>
            <person name="Moolhuijzen P."/>
            <person name="Goolsby J.A."/>
            <person name="Tidwell J."/>
            <person name="Bellgard S.E."/>
            <person name="Bellgard M.I."/>
        </authorList>
    </citation>
    <scope>NUCLEOTIDE SEQUENCE</scope>
    <source>
        <tissue evidence="1">Shoot tissue taken approximately 20 cm above the soil surface</tissue>
    </source>
</reference>
<protein>
    <submittedName>
        <fullName evidence="1">Uncharacterized protein</fullName>
    </submittedName>
</protein>
<reference evidence="1" key="1">
    <citation type="submission" date="2014-09" db="EMBL/GenBank/DDBJ databases">
        <authorList>
            <person name="Magalhaes I.L.F."/>
            <person name="Oliveira U."/>
            <person name="Santos F.R."/>
            <person name="Vidigal T.H.D.A."/>
            <person name="Brescovit A.D."/>
            <person name="Santos A.J."/>
        </authorList>
    </citation>
    <scope>NUCLEOTIDE SEQUENCE</scope>
    <source>
        <tissue evidence="1">Shoot tissue taken approximately 20 cm above the soil surface</tissue>
    </source>
</reference>
<name>A0A0A9HN94_ARUDO</name>
<proteinExistence type="predicted"/>
<evidence type="ECO:0000313" key="1">
    <source>
        <dbReference type="EMBL" id="JAE38182.1"/>
    </source>
</evidence>